<dbReference type="GO" id="GO:0005886">
    <property type="term" value="C:plasma membrane"/>
    <property type="evidence" value="ECO:0007669"/>
    <property type="project" value="UniProtKB-SubCell"/>
</dbReference>
<keyword evidence="5 7" id="KW-1133">Transmembrane helix</keyword>
<feature type="transmembrane region" description="Helical" evidence="7">
    <location>
        <begin position="217"/>
        <end position="238"/>
    </location>
</feature>
<organism evidence="8 9">
    <name type="scientific">Candidatus Pantoea edessiphila</name>
    <dbReference type="NCBI Taxonomy" id="2044610"/>
    <lineage>
        <taxon>Bacteria</taxon>
        <taxon>Pseudomonadati</taxon>
        <taxon>Pseudomonadota</taxon>
        <taxon>Gammaproteobacteria</taxon>
        <taxon>Enterobacterales</taxon>
        <taxon>Erwiniaceae</taxon>
        <taxon>Pantoea</taxon>
    </lineage>
</organism>
<dbReference type="InterPro" id="IPR009627">
    <property type="entry name" value="UPF0259"/>
</dbReference>
<feature type="transmembrane region" description="Helical" evidence="7">
    <location>
        <begin position="186"/>
        <end position="211"/>
    </location>
</feature>
<dbReference type="HAMAP" id="MF_01067">
    <property type="entry name" value="UPF0259"/>
    <property type="match status" value="1"/>
</dbReference>
<proteinExistence type="inferred from homology"/>
<evidence type="ECO:0000313" key="8">
    <source>
        <dbReference type="EMBL" id="PPI88168.1"/>
    </source>
</evidence>
<evidence type="ECO:0000256" key="4">
    <source>
        <dbReference type="ARBA" id="ARBA00022692"/>
    </source>
</evidence>
<keyword evidence="3 7" id="KW-1003">Cell membrane</keyword>
<name>A0A2P5T0Q1_9GAMM</name>
<feature type="transmembrane region" description="Helical" evidence="7">
    <location>
        <begin position="147"/>
        <end position="165"/>
    </location>
</feature>
<evidence type="ECO:0000256" key="3">
    <source>
        <dbReference type="ARBA" id="ARBA00022475"/>
    </source>
</evidence>
<gene>
    <name evidence="8" type="ORF">CRV12_00830</name>
</gene>
<comment type="subcellular location">
    <subcellularLocation>
        <location evidence="1">Cell inner membrane</location>
        <topology evidence="1">Multi-pass membrane protein</topology>
    </subcellularLocation>
    <subcellularLocation>
        <location evidence="7">Cell membrane</location>
        <topology evidence="7">Multi-pass membrane protein</topology>
    </subcellularLocation>
</comment>
<feature type="transmembrane region" description="Helical" evidence="7">
    <location>
        <begin position="81"/>
        <end position="103"/>
    </location>
</feature>
<evidence type="ECO:0000256" key="6">
    <source>
        <dbReference type="ARBA" id="ARBA00023136"/>
    </source>
</evidence>
<evidence type="ECO:0000256" key="1">
    <source>
        <dbReference type="ARBA" id="ARBA00004429"/>
    </source>
</evidence>
<protein>
    <recommendedName>
        <fullName evidence="7">UPF0259 membrane protein CRV12_00830</fullName>
    </recommendedName>
</protein>
<keyword evidence="4 7" id="KW-0812">Transmembrane</keyword>
<dbReference type="Pfam" id="PF06790">
    <property type="entry name" value="UPF0259"/>
    <property type="match status" value="1"/>
</dbReference>
<evidence type="ECO:0000256" key="7">
    <source>
        <dbReference type="HAMAP-Rule" id="MF_01067"/>
    </source>
</evidence>
<keyword evidence="6 7" id="KW-0472">Membrane</keyword>
<dbReference type="OrthoDB" id="6454524at2"/>
<feature type="transmembrane region" description="Helical" evidence="7">
    <location>
        <begin position="124"/>
        <end position="141"/>
    </location>
</feature>
<dbReference type="RefSeq" id="WP_136130778.1">
    <property type="nucleotide sequence ID" value="NZ_PDKT01000001.1"/>
</dbReference>
<feature type="transmembrane region" description="Helical" evidence="7">
    <location>
        <begin position="20"/>
        <end position="42"/>
    </location>
</feature>
<comment type="similarity">
    <text evidence="2 7">Belongs to the UPF0259 family.</text>
</comment>
<accession>A0A2P5T0Q1</accession>
<reference evidence="8 9" key="1">
    <citation type="journal article" date="2018" name="Genome Biol. Evol.">
        <title>Cladogenesis and Genomic Streamlining in Extracellular Endosymbionts of Tropical Stink Bugs.</title>
        <authorList>
            <person name="Otero-Bravo A."/>
            <person name="Goffredi S."/>
            <person name="Sabree Z.L."/>
        </authorList>
    </citation>
    <scope>NUCLEOTIDE SEQUENCE [LARGE SCALE GENOMIC DNA]</scope>
    <source>
        <strain evidence="8 9">SoEE</strain>
    </source>
</reference>
<evidence type="ECO:0000313" key="9">
    <source>
        <dbReference type="Proteomes" id="UP000296153"/>
    </source>
</evidence>
<dbReference type="Proteomes" id="UP000296153">
    <property type="component" value="Unassembled WGS sequence"/>
</dbReference>
<comment type="caution">
    <text evidence="8">The sequence shown here is derived from an EMBL/GenBank/DDBJ whole genome shotgun (WGS) entry which is preliminary data.</text>
</comment>
<dbReference type="EMBL" id="PDKT01000001">
    <property type="protein sequence ID" value="PPI88168.1"/>
    <property type="molecule type" value="Genomic_DNA"/>
</dbReference>
<dbReference type="AlphaFoldDB" id="A0A2P5T0Q1"/>
<evidence type="ECO:0000256" key="2">
    <source>
        <dbReference type="ARBA" id="ARBA00005633"/>
    </source>
</evidence>
<sequence length="248" mass="28243">MQITANSLYRDSRNFFQHQLITLILIALLAAAADSILIHCLINNNTEQLIISERNNIQDYSSFKMINNISSEQKYKLLRNFILVNFCELVGNTFLLGGVLYLIPAVSKKKQVSLSGAMNELISFLPNLIVLILLINIITQIGFMMLIFPGILLTALLSMSPIILVNDKIGIFESINNSINIVLKNINIIAPVITLCLLSKIICIIFFSFMSMFSENLMLFLFIVVKNLIITFMIVYLYRFYILLNKQF</sequence>
<evidence type="ECO:0000256" key="5">
    <source>
        <dbReference type="ARBA" id="ARBA00022989"/>
    </source>
</evidence>